<dbReference type="Proteomes" id="UP001610334">
    <property type="component" value="Unassembled WGS sequence"/>
</dbReference>
<gene>
    <name evidence="3" type="ORF">BJX63DRAFT_397220</name>
</gene>
<protein>
    <recommendedName>
        <fullName evidence="2">2EXR domain-containing protein</fullName>
    </recommendedName>
</protein>
<sequence length="384" mass="43986">MASETQQTPSLHPPSFTSYSSQSQSPLFTTLPPELRHQIFTYALTSTEDTDPQRAYSKETYWTRPGYSAPRKTHTALLRTCKLAYAEGWFMPFAFAEHVFYLTGHDRAPGRLKPAEFEEFLNVIHAVHSERERAVGRKGIATGPIRIFAQLYILEPGNALQELFDIANFAPKQITLTIRYTDFWYWERNERLYINAKWVNQARFPNSVTRFTMDFESLERRKEEIDLLVEQAVERWGFLRKDGGILRATREDVSVSRWTGSSMFGGRRWVRDEDPAKPGVLSYYVVSVTWKIDRSSLVVDNTKGGGERVVLEDVPNIRVPHDFVQISPPLSEWTSLTESEMRLSGVGMDLPAEEAVAAVRAFRMNSVTARVRRRQGLRIPGGDL</sequence>
<feature type="domain" description="2EXR" evidence="2">
    <location>
        <begin position="26"/>
        <end position="89"/>
    </location>
</feature>
<dbReference type="InterPro" id="IPR038883">
    <property type="entry name" value="AN11006-like"/>
</dbReference>
<organism evidence="3 4">
    <name type="scientific">Aspergillus granulosus</name>
    <dbReference type="NCBI Taxonomy" id="176169"/>
    <lineage>
        <taxon>Eukaryota</taxon>
        <taxon>Fungi</taxon>
        <taxon>Dikarya</taxon>
        <taxon>Ascomycota</taxon>
        <taxon>Pezizomycotina</taxon>
        <taxon>Eurotiomycetes</taxon>
        <taxon>Eurotiomycetidae</taxon>
        <taxon>Eurotiales</taxon>
        <taxon>Aspergillaceae</taxon>
        <taxon>Aspergillus</taxon>
        <taxon>Aspergillus subgen. Nidulantes</taxon>
    </lineage>
</organism>
<accession>A0ABR4H9U0</accession>
<evidence type="ECO:0000259" key="2">
    <source>
        <dbReference type="Pfam" id="PF20150"/>
    </source>
</evidence>
<proteinExistence type="predicted"/>
<reference evidence="3 4" key="1">
    <citation type="submission" date="2024-07" db="EMBL/GenBank/DDBJ databases">
        <title>Section-level genome sequencing and comparative genomics of Aspergillus sections Usti and Cavernicolus.</title>
        <authorList>
            <consortium name="Lawrence Berkeley National Laboratory"/>
            <person name="Nybo J.L."/>
            <person name="Vesth T.C."/>
            <person name="Theobald S."/>
            <person name="Frisvad J.C."/>
            <person name="Larsen T.O."/>
            <person name="Kjaerboelling I."/>
            <person name="Rothschild-Mancinelli K."/>
            <person name="Lyhne E.K."/>
            <person name="Kogle M.E."/>
            <person name="Barry K."/>
            <person name="Clum A."/>
            <person name="Na H."/>
            <person name="Ledsgaard L."/>
            <person name="Lin J."/>
            <person name="Lipzen A."/>
            <person name="Kuo A."/>
            <person name="Riley R."/>
            <person name="Mondo S."/>
            <person name="Labutti K."/>
            <person name="Haridas S."/>
            <person name="Pangalinan J."/>
            <person name="Salamov A.A."/>
            <person name="Simmons B.A."/>
            <person name="Magnuson J.K."/>
            <person name="Chen J."/>
            <person name="Drula E."/>
            <person name="Henrissat B."/>
            <person name="Wiebenga A."/>
            <person name="Lubbers R.J."/>
            <person name="Gomes A.C."/>
            <person name="Makela M.R."/>
            <person name="Stajich J."/>
            <person name="Grigoriev I.V."/>
            <person name="Mortensen U.H."/>
            <person name="De Vries R.P."/>
            <person name="Baker S.E."/>
            <person name="Andersen M.R."/>
        </authorList>
    </citation>
    <scope>NUCLEOTIDE SEQUENCE [LARGE SCALE GENOMIC DNA]</scope>
    <source>
        <strain evidence="3 4">CBS 588.65</strain>
    </source>
</reference>
<evidence type="ECO:0000313" key="3">
    <source>
        <dbReference type="EMBL" id="KAL2812201.1"/>
    </source>
</evidence>
<feature type="compositionally biased region" description="Low complexity" evidence="1">
    <location>
        <begin position="14"/>
        <end position="27"/>
    </location>
</feature>
<keyword evidence="4" id="KW-1185">Reference proteome</keyword>
<dbReference type="PANTHER" id="PTHR42085:SF1">
    <property type="entry name" value="F-BOX DOMAIN-CONTAINING PROTEIN"/>
    <property type="match status" value="1"/>
</dbReference>
<name>A0ABR4H9U0_9EURO</name>
<feature type="region of interest" description="Disordered" evidence="1">
    <location>
        <begin position="1"/>
        <end position="27"/>
    </location>
</feature>
<dbReference type="InterPro" id="IPR045518">
    <property type="entry name" value="2EXR"/>
</dbReference>
<feature type="compositionally biased region" description="Polar residues" evidence="1">
    <location>
        <begin position="1"/>
        <end position="10"/>
    </location>
</feature>
<dbReference type="PANTHER" id="PTHR42085">
    <property type="entry name" value="F-BOX DOMAIN-CONTAINING PROTEIN"/>
    <property type="match status" value="1"/>
</dbReference>
<dbReference type="EMBL" id="JBFXLT010000050">
    <property type="protein sequence ID" value="KAL2812201.1"/>
    <property type="molecule type" value="Genomic_DNA"/>
</dbReference>
<comment type="caution">
    <text evidence="3">The sequence shown here is derived from an EMBL/GenBank/DDBJ whole genome shotgun (WGS) entry which is preliminary data.</text>
</comment>
<dbReference type="Pfam" id="PF20150">
    <property type="entry name" value="2EXR"/>
    <property type="match status" value="1"/>
</dbReference>
<evidence type="ECO:0000256" key="1">
    <source>
        <dbReference type="SAM" id="MobiDB-lite"/>
    </source>
</evidence>
<evidence type="ECO:0000313" key="4">
    <source>
        <dbReference type="Proteomes" id="UP001610334"/>
    </source>
</evidence>